<feature type="transmembrane region" description="Helical" evidence="2">
    <location>
        <begin position="288"/>
        <end position="309"/>
    </location>
</feature>
<keyword evidence="2" id="KW-0472">Membrane</keyword>
<dbReference type="EMBL" id="JAGMWT010000005">
    <property type="protein sequence ID" value="KAH7128234.1"/>
    <property type="molecule type" value="Genomic_DNA"/>
</dbReference>
<feature type="transmembrane region" description="Helical" evidence="2">
    <location>
        <begin position="329"/>
        <end position="350"/>
    </location>
</feature>
<reference evidence="3" key="1">
    <citation type="journal article" date="2021" name="Nat. Commun.">
        <title>Genetic determinants of endophytism in the Arabidopsis root mycobiome.</title>
        <authorList>
            <person name="Mesny F."/>
            <person name="Miyauchi S."/>
            <person name="Thiergart T."/>
            <person name="Pickel B."/>
            <person name="Atanasova L."/>
            <person name="Karlsson M."/>
            <person name="Huettel B."/>
            <person name="Barry K.W."/>
            <person name="Haridas S."/>
            <person name="Chen C."/>
            <person name="Bauer D."/>
            <person name="Andreopoulos W."/>
            <person name="Pangilinan J."/>
            <person name="LaButti K."/>
            <person name="Riley R."/>
            <person name="Lipzen A."/>
            <person name="Clum A."/>
            <person name="Drula E."/>
            <person name="Henrissat B."/>
            <person name="Kohler A."/>
            <person name="Grigoriev I.V."/>
            <person name="Martin F.M."/>
            <person name="Hacquard S."/>
        </authorList>
    </citation>
    <scope>NUCLEOTIDE SEQUENCE</scope>
    <source>
        <strain evidence="3">MPI-CAGE-CH-0243</strain>
    </source>
</reference>
<evidence type="ECO:0000313" key="4">
    <source>
        <dbReference type="Proteomes" id="UP000700596"/>
    </source>
</evidence>
<keyword evidence="2" id="KW-1133">Transmembrane helix</keyword>
<dbReference type="OrthoDB" id="2589563at2759"/>
<feature type="compositionally biased region" description="Basic and acidic residues" evidence="1">
    <location>
        <begin position="1"/>
        <end position="11"/>
    </location>
</feature>
<accession>A0A9P9E053</accession>
<feature type="transmembrane region" description="Helical" evidence="2">
    <location>
        <begin position="255"/>
        <end position="276"/>
    </location>
</feature>
<dbReference type="Proteomes" id="UP000700596">
    <property type="component" value="Unassembled WGS sequence"/>
</dbReference>
<feature type="compositionally biased region" description="Basic and acidic residues" evidence="1">
    <location>
        <begin position="54"/>
        <end position="63"/>
    </location>
</feature>
<dbReference type="InterPro" id="IPR037737">
    <property type="entry name" value="Srf1"/>
</dbReference>
<keyword evidence="4" id="KW-1185">Reference proteome</keyword>
<gene>
    <name evidence="3" type="ORF">B0J11DRAFT_265395</name>
</gene>
<dbReference type="GO" id="GO:0071944">
    <property type="term" value="C:cell periphery"/>
    <property type="evidence" value="ECO:0007669"/>
    <property type="project" value="TreeGrafter"/>
</dbReference>
<evidence type="ECO:0000256" key="2">
    <source>
        <dbReference type="SAM" id="Phobius"/>
    </source>
</evidence>
<dbReference type="PANTHER" id="PTHR36819">
    <property type="entry name" value="REGULATOR OF PHOSPHOLIPASE D SRF1"/>
    <property type="match status" value="1"/>
</dbReference>
<dbReference type="PANTHER" id="PTHR36819:SF1">
    <property type="entry name" value="REGULATOR OF PHOSPHOLIPASE D SRF1"/>
    <property type="match status" value="1"/>
</dbReference>
<evidence type="ECO:0000313" key="3">
    <source>
        <dbReference type="EMBL" id="KAH7128234.1"/>
    </source>
</evidence>
<keyword evidence="2" id="KW-0812">Transmembrane</keyword>
<feature type="region of interest" description="Disordered" evidence="1">
    <location>
        <begin position="1"/>
        <end position="149"/>
    </location>
</feature>
<feature type="compositionally biased region" description="Polar residues" evidence="1">
    <location>
        <begin position="75"/>
        <end position="93"/>
    </location>
</feature>
<dbReference type="AlphaFoldDB" id="A0A9P9E053"/>
<feature type="compositionally biased region" description="Low complexity" evidence="1">
    <location>
        <begin position="35"/>
        <end position="46"/>
    </location>
</feature>
<organism evidence="3 4">
    <name type="scientific">Dendryphion nanum</name>
    <dbReference type="NCBI Taxonomy" id="256645"/>
    <lineage>
        <taxon>Eukaryota</taxon>
        <taxon>Fungi</taxon>
        <taxon>Dikarya</taxon>
        <taxon>Ascomycota</taxon>
        <taxon>Pezizomycotina</taxon>
        <taxon>Dothideomycetes</taxon>
        <taxon>Pleosporomycetidae</taxon>
        <taxon>Pleosporales</taxon>
        <taxon>Torulaceae</taxon>
        <taxon>Dendryphion</taxon>
    </lineage>
</organism>
<evidence type="ECO:0000256" key="1">
    <source>
        <dbReference type="SAM" id="MobiDB-lite"/>
    </source>
</evidence>
<dbReference type="GO" id="GO:0000324">
    <property type="term" value="C:fungal-type vacuole"/>
    <property type="evidence" value="ECO:0007669"/>
    <property type="project" value="TreeGrafter"/>
</dbReference>
<protein>
    <recommendedName>
        <fullName evidence="5">Regulator of phospholipase D SRF1</fullName>
    </recommendedName>
</protein>
<sequence length="408" mass="45505">MTGRSMVDHESSNNGTRNPSSHSHLLPSPIPPPTSSSSATSHRPLSGVSAVSSSHHDRLRDDQSDSPAVRKSHSHSISSNPHTLASSKGSLSADSKERQRAVRTLPPWVQSVEEDDNADPTSLLLPRTPTSVRPPSHNHVPTPKPNAVPGRHFDHAREGTPVTITSPISEHASKWQQFAKSSDYDYVRPPTSNRGEVVDDDWMKENMPDLETPWEPIDKEEEEDNRGFWLLNASKRKRRFNKFHRILMNHPMVPAAVRLTVLAFSCLALGLAGTIFDKSTTAGCENNSSTWLALIVDIVAIIYTTYITYDEYTSKPLGLRSHNAKMRLIFMDLFFIVFDSANLSLAFQALTDERWACKDTDLAGTYCQFSRDICVRQKALTATLLIALVAWLLTFAISTLRLIERVAR</sequence>
<feature type="transmembrane region" description="Helical" evidence="2">
    <location>
        <begin position="379"/>
        <end position="403"/>
    </location>
</feature>
<comment type="caution">
    <text evidence="3">The sequence shown here is derived from an EMBL/GenBank/DDBJ whole genome shotgun (WGS) entry which is preliminary data.</text>
</comment>
<name>A0A9P9E053_9PLEO</name>
<proteinExistence type="predicted"/>
<evidence type="ECO:0008006" key="5">
    <source>
        <dbReference type="Google" id="ProtNLM"/>
    </source>
</evidence>